<gene>
    <name evidence="2" type="ORF">FLK61_35615</name>
</gene>
<dbReference type="PROSITE" id="PS51257">
    <property type="entry name" value="PROKAR_LIPOPROTEIN"/>
    <property type="match status" value="1"/>
</dbReference>
<proteinExistence type="predicted"/>
<name>A0A859FF71_9BACI</name>
<accession>A0A859FF71</accession>
<feature type="chain" id="PRO_5032285187" description="Intracellular proteinase inhibitor BsuPI domain-containing protein" evidence="1">
    <location>
        <begin position="24"/>
        <end position="138"/>
    </location>
</feature>
<sequence>MQKLSFFLIIVVLISACGNNYNGASTNQNLNPTNDEEDFQLDYNLSTEGDIETILTYTGEDSVELVFGSPLTAIAVDNTSYAFDDFRQTTILNKNHSYKESGSLNLEPGTYTLNLLAKFSVNEKQHEIEINDIEMTVN</sequence>
<evidence type="ECO:0000313" key="3">
    <source>
        <dbReference type="Proteomes" id="UP000318138"/>
    </source>
</evidence>
<dbReference type="RefSeq" id="WP_176009976.1">
    <property type="nucleotide sequence ID" value="NZ_CP041372.2"/>
</dbReference>
<dbReference type="Proteomes" id="UP000318138">
    <property type="component" value="Chromosome"/>
</dbReference>
<keyword evidence="3" id="KW-1185">Reference proteome</keyword>
<feature type="signal peptide" evidence="1">
    <location>
        <begin position="1"/>
        <end position="23"/>
    </location>
</feature>
<protein>
    <recommendedName>
        <fullName evidence="4">Intracellular proteinase inhibitor BsuPI domain-containing protein</fullName>
    </recommendedName>
</protein>
<evidence type="ECO:0000256" key="1">
    <source>
        <dbReference type="SAM" id="SignalP"/>
    </source>
</evidence>
<dbReference type="EMBL" id="CP041372">
    <property type="protein sequence ID" value="QKS71993.1"/>
    <property type="molecule type" value="Genomic_DNA"/>
</dbReference>
<dbReference type="AlphaFoldDB" id="A0A859FF71"/>
<reference evidence="3" key="1">
    <citation type="submission" date="2019-07" db="EMBL/GenBank/DDBJ databases">
        <title>Bacillus alkalisoli sp. nov. isolated from saline soil.</title>
        <authorList>
            <person name="Sun J.-Q."/>
            <person name="Xu L."/>
        </authorList>
    </citation>
    <scope>NUCLEOTIDE SEQUENCE [LARGE SCALE GENOMIC DNA]</scope>
    <source>
        <strain evidence="3">M4U3P1</strain>
    </source>
</reference>
<evidence type="ECO:0008006" key="4">
    <source>
        <dbReference type="Google" id="ProtNLM"/>
    </source>
</evidence>
<organism evidence="2 3">
    <name type="scientific">Paenalkalicoccus suaedae</name>
    <dbReference type="NCBI Taxonomy" id="2592382"/>
    <lineage>
        <taxon>Bacteria</taxon>
        <taxon>Bacillati</taxon>
        <taxon>Bacillota</taxon>
        <taxon>Bacilli</taxon>
        <taxon>Bacillales</taxon>
        <taxon>Bacillaceae</taxon>
        <taxon>Paenalkalicoccus</taxon>
    </lineage>
</organism>
<dbReference type="KEGG" id="psua:FLK61_35615"/>
<evidence type="ECO:0000313" key="2">
    <source>
        <dbReference type="EMBL" id="QKS71993.1"/>
    </source>
</evidence>
<keyword evidence="1" id="KW-0732">Signal</keyword>